<protein>
    <submittedName>
        <fullName evidence="1">10601_t:CDS:1</fullName>
    </submittedName>
</protein>
<dbReference type="OrthoDB" id="2303713at2759"/>
<comment type="caution">
    <text evidence="1">The sequence shown here is derived from an EMBL/GenBank/DDBJ whole genome shotgun (WGS) entry which is preliminary data.</text>
</comment>
<reference evidence="1" key="1">
    <citation type="submission" date="2021-06" db="EMBL/GenBank/DDBJ databases">
        <authorList>
            <person name="Kallberg Y."/>
            <person name="Tangrot J."/>
            <person name="Rosling A."/>
        </authorList>
    </citation>
    <scope>NUCLEOTIDE SEQUENCE</scope>
    <source>
        <strain evidence="1">BR232B</strain>
    </source>
</reference>
<proteinExistence type="predicted"/>
<evidence type="ECO:0000313" key="1">
    <source>
        <dbReference type="EMBL" id="CAG8504766.1"/>
    </source>
</evidence>
<name>A0A9N8ZQT0_9GLOM</name>
<sequence>MLIVIDCTNSVEEMPVTKKPHIDNWEEYNTKDGPVNLPPALVRILCNESMFKPVPHDEFKHQLDNVQ</sequence>
<feature type="non-terminal residue" evidence="1">
    <location>
        <position position="67"/>
    </location>
</feature>
<dbReference type="AlphaFoldDB" id="A0A9N8ZQT0"/>
<organism evidence="1 2">
    <name type="scientific">Paraglomus brasilianum</name>
    <dbReference type="NCBI Taxonomy" id="144538"/>
    <lineage>
        <taxon>Eukaryota</taxon>
        <taxon>Fungi</taxon>
        <taxon>Fungi incertae sedis</taxon>
        <taxon>Mucoromycota</taxon>
        <taxon>Glomeromycotina</taxon>
        <taxon>Glomeromycetes</taxon>
        <taxon>Paraglomerales</taxon>
        <taxon>Paraglomeraceae</taxon>
        <taxon>Paraglomus</taxon>
    </lineage>
</organism>
<accession>A0A9N8ZQT0</accession>
<dbReference type="EMBL" id="CAJVPI010000229">
    <property type="protein sequence ID" value="CAG8504766.1"/>
    <property type="molecule type" value="Genomic_DNA"/>
</dbReference>
<gene>
    <name evidence="1" type="ORF">PBRASI_LOCUS2797</name>
</gene>
<keyword evidence="2" id="KW-1185">Reference proteome</keyword>
<evidence type="ECO:0000313" key="2">
    <source>
        <dbReference type="Proteomes" id="UP000789739"/>
    </source>
</evidence>
<dbReference type="Proteomes" id="UP000789739">
    <property type="component" value="Unassembled WGS sequence"/>
</dbReference>